<sequence>MQVNIDEFLTKLEERLTKAETPSQPEPKAESVSLESIKEVLSEFSRQITQEVETKLQKATELTRQEGTGSKAVVVDPMQDSPADYILRKCASGEELTPEEKTLAWGLTKEYLAQGLKD</sequence>
<evidence type="ECO:0000313" key="3">
    <source>
        <dbReference type="Proteomes" id="UP000248806"/>
    </source>
</evidence>
<reference evidence="2 3" key="1">
    <citation type="submission" date="2018-06" db="EMBL/GenBank/DDBJ databases">
        <title>Genomic Encyclopedia of Archaeal and Bacterial Type Strains, Phase II (KMG-II): from individual species to whole genera.</title>
        <authorList>
            <person name="Goeker M."/>
        </authorList>
    </citation>
    <scope>NUCLEOTIDE SEQUENCE [LARGE SCALE GENOMIC DNA]</scope>
    <source>
        <strain evidence="2 3">ATCC BAA-1881</strain>
    </source>
</reference>
<dbReference type="AlphaFoldDB" id="A0A326U517"/>
<evidence type="ECO:0000256" key="1">
    <source>
        <dbReference type="SAM" id="MobiDB-lite"/>
    </source>
</evidence>
<protein>
    <submittedName>
        <fullName evidence="2">Uncharacterized protein</fullName>
    </submittedName>
</protein>
<gene>
    <name evidence="2" type="ORF">EI42_03152</name>
</gene>
<organism evidence="2 3">
    <name type="scientific">Thermosporothrix hazakensis</name>
    <dbReference type="NCBI Taxonomy" id="644383"/>
    <lineage>
        <taxon>Bacteria</taxon>
        <taxon>Bacillati</taxon>
        <taxon>Chloroflexota</taxon>
        <taxon>Ktedonobacteria</taxon>
        <taxon>Ktedonobacterales</taxon>
        <taxon>Thermosporotrichaceae</taxon>
        <taxon>Thermosporothrix</taxon>
    </lineage>
</organism>
<keyword evidence="3" id="KW-1185">Reference proteome</keyword>
<dbReference type="Proteomes" id="UP000248806">
    <property type="component" value="Unassembled WGS sequence"/>
</dbReference>
<dbReference type="EMBL" id="QKUF01000010">
    <property type="protein sequence ID" value="PZW28398.1"/>
    <property type="molecule type" value="Genomic_DNA"/>
</dbReference>
<feature type="region of interest" description="Disordered" evidence="1">
    <location>
        <begin position="15"/>
        <end position="34"/>
    </location>
</feature>
<accession>A0A326U517</accession>
<proteinExistence type="predicted"/>
<evidence type="ECO:0000313" key="2">
    <source>
        <dbReference type="EMBL" id="PZW28398.1"/>
    </source>
</evidence>
<name>A0A326U517_THEHA</name>
<dbReference type="RefSeq" id="WP_111323536.1">
    <property type="nucleotide sequence ID" value="NZ_BIFX01000001.1"/>
</dbReference>
<comment type="caution">
    <text evidence="2">The sequence shown here is derived from an EMBL/GenBank/DDBJ whole genome shotgun (WGS) entry which is preliminary data.</text>
</comment>